<evidence type="ECO:0000313" key="1">
    <source>
        <dbReference type="EMBL" id="MBW0506050.1"/>
    </source>
</evidence>
<reference evidence="1" key="1">
    <citation type="submission" date="2021-03" db="EMBL/GenBank/DDBJ databases">
        <title>Draft genome sequence of rust myrtle Austropuccinia psidii MF-1, a brazilian biotype.</title>
        <authorList>
            <person name="Quecine M.C."/>
            <person name="Pachon D.M.R."/>
            <person name="Bonatelli M.L."/>
            <person name="Correr F.H."/>
            <person name="Franceschini L.M."/>
            <person name="Leite T.F."/>
            <person name="Margarido G.R.A."/>
            <person name="Almeida C.A."/>
            <person name="Ferrarezi J.A."/>
            <person name="Labate C.A."/>
        </authorList>
    </citation>
    <scope>NUCLEOTIDE SEQUENCE</scope>
    <source>
        <strain evidence="1">MF-1</strain>
    </source>
</reference>
<dbReference type="Gene3D" id="3.30.420.10">
    <property type="entry name" value="Ribonuclease H-like superfamily/Ribonuclease H"/>
    <property type="match status" value="1"/>
</dbReference>
<dbReference type="PANTHER" id="PTHR45835:SF99">
    <property type="entry name" value="CHROMO DOMAIN-CONTAINING PROTEIN-RELATED"/>
    <property type="match status" value="1"/>
</dbReference>
<protein>
    <submittedName>
        <fullName evidence="1">Uncharacterized protein</fullName>
    </submittedName>
</protein>
<organism evidence="1 2">
    <name type="scientific">Austropuccinia psidii MF-1</name>
    <dbReference type="NCBI Taxonomy" id="1389203"/>
    <lineage>
        <taxon>Eukaryota</taxon>
        <taxon>Fungi</taxon>
        <taxon>Dikarya</taxon>
        <taxon>Basidiomycota</taxon>
        <taxon>Pucciniomycotina</taxon>
        <taxon>Pucciniomycetes</taxon>
        <taxon>Pucciniales</taxon>
        <taxon>Sphaerophragmiaceae</taxon>
        <taxon>Austropuccinia</taxon>
    </lineage>
</organism>
<dbReference type="SUPFAM" id="SSF53098">
    <property type="entry name" value="Ribonuclease H-like"/>
    <property type="match status" value="1"/>
</dbReference>
<evidence type="ECO:0000313" key="2">
    <source>
        <dbReference type="Proteomes" id="UP000765509"/>
    </source>
</evidence>
<accession>A0A9Q3HLI2</accession>
<name>A0A9Q3HLI2_9BASI</name>
<proteinExistence type="predicted"/>
<sequence length="169" mass="19388">MIHIQEPKYPWKGFHMDWISALPPSGDKGYNSFLVIVGRYSKNPIFLPCHKDDTAINTSPLLCTYHPQPDGLAEIMIQTLEDKIRRFCDYGLKFKDPDGFAHDWCTLIPSLELAYKTSVHYSIGQTAAMLEKGWNPRLPADTLRKYLIDIHPTACSFKIMLDKVKHHAK</sequence>
<dbReference type="EMBL" id="AVOT02018859">
    <property type="protein sequence ID" value="MBW0506050.1"/>
    <property type="molecule type" value="Genomic_DNA"/>
</dbReference>
<keyword evidence="2" id="KW-1185">Reference proteome</keyword>
<dbReference type="InterPro" id="IPR012337">
    <property type="entry name" value="RNaseH-like_sf"/>
</dbReference>
<dbReference type="AlphaFoldDB" id="A0A9Q3HLI2"/>
<dbReference type="GO" id="GO:0003676">
    <property type="term" value="F:nucleic acid binding"/>
    <property type="evidence" value="ECO:0007669"/>
    <property type="project" value="InterPro"/>
</dbReference>
<comment type="caution">
    <text evidence="1">The sequence shown here is derived from an EMBL/GenBank/DDBJ whole genome shotgun (WGS) entry which is preliminary data.</text>
</comment>
<dbReference type="InterPro" id="IPR036397">
    <property type="entry name" value="RNaseH_sf"/>
</dbReference>
<dbReference type="PANTHER" id="PTHR45835">
    <property type="entry name" value="YALI0A06105P"/>
    <property type="match status" value="1"/>
</dbReference>
<gene>
    <name evidence="1" type="ORF">O181_045765</name>
</gene>
<dbReference type="Proteomes" id="UP000765509">
    <property type="component" value="Unassembled WGS sequence"/>
</dbReference>